<dbReference type="OrthoDB" id="6366409at2"/>
<name>A0A1V2DPP9_9GAMM</name>
<evidence type="ECO:0000313" key="3">
    <source>
        <dbReference type="Proteomes" id="UP000189339"/>
    </source>
</evidence>
<evidence type="ECO:0000256" key="1">
    <source>
        <dbReference type="SAM" id="SignalP"/>
    </source>
</evidence>
<organism evidence="2 3">
    <name type="scientific">Marinobacter lutaoensis</name>
    <dbReference type="NCBI Taxonomy" id="135739"/>
    <lineage>
        <taxon>Bacteria</taxon>
        <taxon>Pseudomonadati</taxon>
        <taxon>Pseudomonadota</taxon>
        <taxon>Gammaproteobacteria</taxon>
        <taxon>Pseudomonadales</taxon>
        <taxon>Marinobacteraceae</taxon>
        <taxon>Marinobacter</taxon>
    </lineage>
</organism>
<keyword evidence="3" id="KW-1185">Reference proteome</keyword>
<evidence type="ECO:0008006" key="4">
    <source>
        <dbReference type="Google" id="ProtNLM"/>
    </source>
</evidence>
<protein>
    <recommendedName>
        <fullName evidence="4">Toxin co-regulated pilus biosynthesis protein Q C-terminal domain-containing protein</fullName>
    </recommendedName>
</protein>
<dbReference type="AlphaFoldDB" id="A0A1V2DPP9"/>
<dbReference type="EMBL" id="MSCW01000009">
    <property type="protein sequence ID" value="ONF42602.1"/>
    <property type="molecule type" value="Genomic_DNA"/>
</dbReference>
<proteinExistence type="predicted"/>
<dbReference type="STRING" id="135739.BTO32_15455"/>
<comment type="caution">
    <text evidence="2">The sequence shown here is derived from an EMBL/GenBank/DDBJ whole genome shotgun (WGS) entry which is preliminary data.</text>
</comment>
<dbReference type="RefSeq" id="WP_076725549.1">
    <property type="nucleotide sequence ID" value="NZ_MSCW01000009.1"/>
</dbReference>
<feature type="chain" id="PRO_5013160749" description="Toxin co-regulated pilus biosynthesis protein Q C-terminal domain-containing protein" evidence="1">
    <location>
        <begin position="27"/>
        <end position="289"/>
    </location>
</feature>
<dbReference type="Proteomes" id="UP000189339">
    <property type="component" value="Unassembled WGS sequence"/>
</dbReference>
<gene>
    <name evidence="2" type="ORF">BTO32_15455</name>
</gene>
<evidence type="ECO:0000313" key="2">
    <source>
        <dbReference type="EMBL" id="ONF42602.1"/>
    </source>
</evidence>
<keyword evidence="1" id="KW-0732">Signal</keyword>
<feature type="signal peptide" evidence="1">
    <location>
        <begin position="1"/>
        <end position="26"/>
    </location>
</feature>
<reference evidence="2 3" key="1">
    <citation type="submission" date="2016-12" db="EMBL/GenBank/DDBJ databases">
        <title>Marinobacter lutaoensis whole genome sequencing.</title>
        <authorList>
            <person name="Verma A."/>
            <person name="Krishnamurthi S."/>
        </authorList>
    </citation>
    <scope>NUCLEOTIDE SEQUENCE [LARGE SCALE GENOMIC DNA]</scope>
    <source>
        <strain evidence="2 3">T5054</strain>
    </source>
</reference>
<accession>A0A1V2DPP9</accession>
<sequence length="289" mass="32509">MKAVKRLGLISASAASLMMAIAPTHAALEIKKSKGPDPAKQEAVFDTSEFSTWVDNTYKSVVTYGVVPNLQKSPTYGDVMPLSDALKILAPDNWKVFRARDLDLEGKSVVSWDLKEATWVDALANLGERHGFQFHIDFNRKEIFVKNGRKLIFDRPVQLGIEETYPSATAGRVFDKDVNLAEVDNREIVSAKSFVDLNDDNPDESVFTLKKGESARKVMEDLALIFGYEDFYWLIDDQEVDQTRTFVGDATQIMGQVVTQFYGRLCLYEVDKVAAVFPKNMECPTDEQK</sequence>